<organism evidence="1 2">
    <name type="scientific">Lentinula raphanica</name>
    <dbReference type="NCBI Taxonomy" id="153919"/>
    <lineage>
        <taxon>Eukaryota</taxon>
        <taxon>Fungi</taxon>
        <taxon>Dikarya</taxon>
        <taxon>Basidiomycota</taxon>
        <taxon>Agaricomycotina</taxon>
        <taxon>Agaricomycetes</taxon>
        <taxon>Agaricomycetidae</taxon>
        <taxon>Agaricales</taxon>
        <taxon>Marasmiineae</taxon>
        <taxon>Omphalotaceae</taxon>
        <taxon>Lentinula</taxon>
    </lineage>
</organism>
<keyword evidence="2" id="KW-1185">Reference proteome</keyword>
<dbReference type="Proteomes" id="UP001163846">
    <property type="component" value="Unassembled WGS sequence"/>
</dbReference>
<comment type="caution">
    <text evidence="1">The sequence shown here is derived from an EMBL/GenBank/DDBJ whole genome shotgun (WGS) entry which is preliminary data.</text>
</comment>
<feature type="non-terminal residue" evidence="1">
    <location>
        <position position="168"/>
    </location>
</feature>
<protein>
    <recommendedName>
        <fullName evidence="3">BTB domain-containing protein</fullName>
    </recommendedName>
</protein>
<dbReference type="AlphaFoldDB" id="A0AA38UCW1"/>
<accession>A0AA38UCW1</accession>
<name>A0AA38UCW1_9AGAR</name>
<reference evidence="1" key="1">
    <citation type="submission" date="2022-08" db="EMBL/GenBank/DDBJ databases">
        <authorList>
            <consortium name="DOE Joint Genome Institute"/>
            <person name="Min B."/>
            <person name="Riley R."/>
            <person name="Sierra-Patev S."/>
            <person name="Naranjo-Ortiz M."/>
            <person name="Looney B."/>
            <person name="Konkel Z."/>
            <person name="Slot J.C."/>
            <person name="Sakamoto Y."/>
            <person name="Steenwyk J.L."/>
            <person name="Rokas A."/>
            <person name="Carro J."/>
            <person name="Camarero S."/>
            <person name="Ferreira P."/>
            <person name="Molpeceres G."/>
            <person name="Ruiz-Duenas F.J."/>
            <person name="Serrano A."/>
            <person name="Henrissat B."/>
            <person name="Drula E."/>
            <person name="Hughes K.W."/>
            <person name="Mata J.L."/>
            <person name="Ishikawa N.K."/>
            <person name="Vargas-Isla R."/>
            <person name="Ushijima S."/>
            <person name="Smith C.A."/>
            <person name="Ahrendt S."/>
            <person name="Andreopoulos W."/>
            <person name="He G."/>
            <person name="Labutti K."/>
            <person name="Lipzen A."/>
            <person name="Ng V."/>
            <person name="Sandor L."/>
            <person name="Barry K."/>
            <person name="Martinez A.T."/>
            <person name="Xiao Y."/>
            <person name="Gibbons J.G."/>
            <person name="Terashima K."/>
            <person name="Hibbett D.S."/>
            <person name="Grigoriev I.V."/>
        </authorList>
    </citation>
    <scope>NUCLEOTIDE SEQUENCE</scope>
    <source>
        <strain evidence="1">TFB9207</strain>
    </source>
</reference>
<evidence type="ECO:0000313" key="1">
    <source>
        <dbReference type="EMBL" id="KAJ3837136.1"/>
    </source>
</evidence>
<sequence>LFRVHAYFFSRAKAFRIFGLYLPQVVDLNCYGLEPSELEWLLRIFYPKTYGTLEIRNIEGWTSVLKVSSALGMDDIRNLAVTQILQLASPADVVVLARTSSFVDHRMLVLAVKELCLRREPLTEEEGRKLGTEFLVKLHRIQHELQHNTAQYLDSDKVDRMLRRVVEI</sequence>
<dbReference type="EMBL" id="MU806268">
    <property type="protein sequence ID" value="KAJ3837136.1"/>
    <property type="molecule type" value="Genomic_DNA"/>
</dbReference>
<evidence type="ECO:0008006" key="3">
    <source>
        <dbReference type="Google" id="ProtNLM"/>
    </source>
</evidence>
<evidence type="ECO:0000313" key="2">
    <source>
        <dbReference type="Proteomes" id="UP001163846"/>
    </source>
</evidence>
<proteinExistence type="predicted"/>
<gene>
    <name evidence="1" type="ORF">F5878DRAFT_539983</name>
</gene>